<dbReference type="InterPro" id="IPR019954">
    <property type="entry name" value="Ubiquitin_CS"/>
</dbReference>
<keyword evidence="10" id="KW-1185">Reference proteome</keyword>
<keyword evidence="5" id="KW-1017">Isopeptide bond</keyword>
<evidence type="ECO:0000256" key="6">
    <source>
        <dbReference type="ARBA" id="ARBA00022843"/>
    </source>
</evidence>
<keyword evidence="6" id="KW-0832">Ubl conjugation</keyword>
<reference evidence="10" key="1">
    <citation type="journal article" date="2010" name="Genome Res.">
        <title>Population genomic sequencing of Coccidioides fungi reveals recent hybridization and transposon control.</title>
        <authorList>
            <person name="Neafsey D.E."/>
            <person name="Barker B.M."/>
            <person name="Sharpton T.J."/>
            <person name="Stajich J.E."/>
            <person name="Park D.J."/>
            <person name="Whiston E."/>
            <person name="Hung C.-Y."/>
            <person name="McMahan C."/>
            <person name="White J."/>
            <person name="Sykes S."/>
            <person name="Heiman D."/>
            <person name="Young S."/>
            <person name="Zeng Q."/>
            <person name="Abouelleil A."/>
            <person name="Aftuck L."/>
            <person name="Bessette D."/>
            <person name="Brown A."/>
            <person name="FitzGerald M."/>
            <person name="Lui A."/>
            <person name="Macdonald J.P."/>
            <person name="Priest M."/>
            <person name="Orbach M.J."/>
            <person name="Galgiani J.N."/>
            <person name="Kirkland T.N."/>
            <person name="Cole G.T."/>
            <person name="Birren B.W."/>
            <person name="Henn M.R."/>
            <person name="Taylor J.W."/>
            <person name="Rounsley S.D."/>
        </authorList>
    </citation>
    <scope>NUCLEOTIDE SEQUENCE [LARGE SCALE GENOMIC DNA]</scope>
    <source>
        <strain evidence="10">RMSCC 757 / Silveira</strain>
    </source>
</reference>
<feature type="domain" description="Ubiquitin-like" evidence="8">
    <location>
        <begin position="325"/>
        <end position="396"/>
    </location>
</feature>
<dbReference type="VEuPathDB" id="FungiDB:D8B26_008424"/>
<dbReference type="STRING" id="443226.E9DIZ1"/>
<dbReference type="EMBL" id="GL636513">
    <property type="protein sequence ID" value="EFW13576.1"/>
    <property type="molecule type" value="Genomic_DNA"/>
</dbReference>
<dbReference type="GO" id="GO:0005737">
    <property type="term" value="C:cytoplasm"/>
    <property type="evidence" value="ECO:0007669"/>
    <property type="project" value="UniProtKB-SubCell"/>
</dbReference>
<comment type="subcellular location">
    <subcellularLocation>
        <location evidence="2">Cytoplasm</location>
    </subcellularLocation>
    <subcellularLocation>
        <location evidence="1">Nucleus</location>
    </subcellularLocation>
</comment>
<dbReference type="OrthoDB" id="428577at2759"/>
<proteinExistence type="inferred from homology"/>
<protein>
    <submittedName>
        <fullName evidence="9">Ubiquitin</fullName>
    </submittedName>
</protein>
<evidence type="ECO:0000256" key="2">
    <source>
        <dbReference type="ARBA" id="ARBA00004496"/>
    </source>
</evidence>
<dbReference type="InterPro" id="IPR000626">
    <property type="entry name" value="Ubiquitin-like_dom"/>
</dbReference>
<reference evidence="10" key="2">
    <citation type="submission" date="2010-03" db="EMBL/GenBank/DDBJ databases">
        <title>The genome sequence of Coccidioides posadasii strain Silveira.</title>
        <authorList>
            <consortium name="The Broad Institute Genome Sequencing Center for Infectious Disease"/>
            <person name="Neafsey D."/>
            <person name="Orbach M."/>
            <person name="Henn M.R."/>
            <person name="Cole G.T."/>
            <person name="Galgiani J."/>
            <person name="Gardner M.J."/>
            <person name="Kirkland T.N."/>
            <person name="Taylor J.W."/>
            <person name="Young S.K."/>
            <person name="Zeng Q."/>
            <person name="Koehrsen M."/>
            <person name="Alvarado L."/>
            <person name="Berlin A."/>
            <person name="Borenstein D."/>
            <person name="Chapman S.B."/>
            <person name="Chen Z."/>
            <person name="Engels R."/>
            <person name="Freedman E."/>
            <person name="Gellesch M."/>
            <person name="Goldberg J."/>
            <person name="Griggs A."/>
            <person name="Gujja S."/>
            <person name="Heilman E."/>
            <person name="Heiman D."/>
            <person name="Howarth C."/>
            <person name="Jen D."/>
            <person name="Larson L."/>
            <person name="Mehta T."/>
            <person name="Neiman D."/>
            <person name="Park D."/>
            <person name="Pearson M."/>
            <person name="Richards J."/>
            <person name="Roberts A."/>
            <person name="Saif S."/>
            <person name="Shea T."/>
            <person name="Shenoy N."/>
            <person name="Sisk P."/>
            <person name="Stolte C."/>
            <person name="Sykes S."/>
            <person name="Walk T."/>
            <person name="White J."/>
            <person name="Yandava C."/>
            <person name="Haas B."/>
            <person name="Nusbaum C."/>
            <person name="Birren B."/>
        </authorList>
    </citation>
    <scope>NUCLEOTIDE SEQUENCE [LARGE SCALE GENOMIC DNA]</scope>
    <source>
        <strain evidence="10">RMSCC 757 / Silveira</strain>
    </source>
</reference>
<keyword evidence="7" id="KW-0539">Nucleus</keyword>
<evidence type="ECO:0000256" key="1">
    <source>
        <dbReference type="ARBA" id="ARBA00004123"/>
    </source>
</evidence>
<dbReference type="PROSITE" id="PS50053">
    <property type="entry name" value="UBIQUITIN_2"/>
    <property type="match status" value="4"/>
</dbReference>
<dbReference type="SMART" id="SM00213">
    <property type="entry name" value="UBQ"/>
    <property type="match status" value="4"/>
</dbReference>
<evidence type="ECO:0000313" key="9">
    <source>
        <dbReference type="EMBL" id="EFW13576.1"/>
    </source>
</evidence>
<keyword evidence="4" id="KW-0963">Cytoplasm</keyword>
<dbReference type="SUPFAM" id="SSF54236">
    <property type="entry name" value="Ubiquitin-like"/>
    <property type="match status" value="4"/>
</dbReference>
<dbReference type="CDD" id="cd01803">
    <property type="entry name" value="Ubl_ubiquitin"/>
    <property type="match status" value="4"/>
</dbReference>
<comment type="similarity">
    <text evidence="3">Belongs to the ubiquitin family.</text>
</comment>
<evidence type="ECO:0000256" key="3">
    <source>
        <dbReference type="ARBA" id="ARBA00008430"/>
    </source>
</evidence>
<dbReference type="GO" id="GO:0005634">
    <property type="term" value="C:nucleus"/>
    <property type="evidence" value="ECO:0007669"/>
    <property type="project" value="UniProtKB-SubCell"/>
</dbReference>
<dbReference type="VEuPathDB" id="FungiDB:CPSG_09790"/>
<dbReference type="InterPro" id="IPR050158">
    <property type="entry name" value="Ubiquitin_ubiquitin-like"/>
</dbReference>
<dbReference type="InterPro" id="IPR029071">
    <property type="entry name" value="Ubiquitin-like_domsf"/>
</dbReference>
<dbReference type="Gene3D" id="3.10.20.90">
    <property type="entry name" value="Phosphatidylinositol 3-kinase Catalytic Subunit, Chain A, domain 1"/>
    <property type="match status" value="4"/>
</dbReference>
<feature type="domain" description="Ubiquitin-like" evidence="8">
    <location>
        <begin position="473"/>
        <end position="548"/>
    </location>
</feature>
<dbReference type="AlphaFoldDB" id="E9DIZ1"/>
<dbReference type="PROSITE" id="PS00299">
    <property type="entry name" value="UBIQUITIN_1"/>
    <property type="match status" value="4"/>
</dbReference>
<sequence length="625" mass="70204">MTIIAIVFIYCYRQYTLASYHQIALVRRNFPIPRVDAGFSCAYRIRDPSASGYYIWLQYPGPAAQIDSMRGLLQPILRSPLSSSGETRCWIEGNAGLPYERKRRAFAEYRFCRGLLSRTLQRFFKRTKQVPGIIVHYTRASYKGIHHVEGVVGNIYGIETEMTRPQRFPSCDVSHHGIAKGSGEKSSTKIRQEATSSLSDLIKCTTGHRISKRDQEKTDGELKLKLAASDVVKAAARLSADDWQAWRLRLPSLPPPIVAAGLLKPPPSLLLCLSSPFSSSFFLSSSFCSSSISSSQPLLYHFTSLFGEEYILYRPSRLPSCRSLVKTLTGKTITLEVESSDTIDNVKTKIQDKEGIPPDQQRLIFAGKQLEDGRTLSDYNIQKESTLHLVLRLRGGMQIFVKTLTGKTITLEVESSDTIDNVKTKIQDKEGIPPDQQRLIFAGKQLEDGRTLSDYNIQKESTLHLVLRLRGGMQIFVKTLTGKTITLEVESSDTIDNVKTKIQDKEGIPPDQQRLIFAGKQLEDGRTLSDYNIQKESTLHLVLRLRGGMQIFVKTLTGKTITLEVESSDTIDNVKTKIQDKEGIPPDQQRLIFAGKQLEDGRTLSDYNIQKESTLHLVLRLRGGN</sequence>
<dbReference type="FunFam" id="3.10.20.90:FF:000003">
    <property type="entry name" value="Polyubiquitin 10"/>
    <property type="match status" value="1"/>
</dbReference>
<evidence type="ECO:0000256" key="4">
    <source>
        <dbReference type="ARBA" id="ARBA00022490"/>
    </source>
</evidence>
<accession>E9DIZ1</accession>
<dbReference type="HOGENOM" id="CLU_437423_0_0_1"/>
<gene>
    <name evidence="9" type="ORF">CPSG_09790</name>
</gene>
<dbReference type="Proteomes" id="UP000002497">
    <property type="component" value="Unassembled WGS sequence"/>
</dbReference>
<feature type="domain" description="Ubiquitin-like" evidence="8">
    <location>
        <begin position="397"/>
        <end position="472"/>
    </location>
</feature>
<dbReference type="Pfam" id="PF00240">
    <property type="entry name" value="ubiquitin"/>
    <property type="match status" value="4"/>
</dbReference>
<evidence type="ECO:0000259" key="8">
    <source>
        <dbReference type="PROSITE" id="PS50053"/>
    </source>
</evidence>
<evidence type="ECO:0000256" key="7">
    <source>
        <dbReference type="ARBA" id="ARBA00023242"/>
    </source>
</evidence>
<dbReference type="FunFam" id="3.10.20.90:FF:000004">
    <property type="entry name" value="Polyubiquitin Ubiquitin"/>
    <property type="match status" value="1"/>
</dbReference>
<name>E9DIZ1_COCPS</name>
<feature type="domain" description="Ubiquitin-like" evidence="8">
    <location>
        <begin position="549"/>
        <end position="624"/>
    </location>
</feature>
<dbReference type="InterPro" id="IPR019956">
    <property type="entry name" value="Ubiquitin_dom"/>
</dbReference>
<evidence type="ECO:0000313" key="10">
    <source>
        <dbReference type="Proteomes" id="UP000002497"/>
    </source>
</evidence>
<dbReference type="PRINTS" id="PR00348">
    <property type="entry name" value="UBIQUITIN"/>
</dbReference>
<dbReference type="FunFam" id="3.10.20.90:FF:000014">
    <property type="entry name" value="Ubiquitin-60S ribosomal L40 fusion"/>
    <property type="match status" value="2"/>
</dbReference>
<dbReference type="eggNOG" id="KOG0001">
    <property type="taxonomic scope" value="Eukaryota"/>
</dbReference>
<dbReference type="PANTHER" id="PTHR10666">
    <property type="entry name" value="UBIQUITIN"/>
    <property type="match status" value="1"/>
</dbReference>
<organism evidence="10">
    <name type="scientific">Coccidioides posadasii (strain RMSCC 757 / Silveira)</name>
    <name type="common">Valley fever fungus</name>
    <dbReference type="NCBI Taxonomy" id="443226"/>
    <lineage>
        <taxon>Eukaryota</taxon>
        <taxon>Fungi</taxon>
        <taxon>Dikarya</taxon>
        <taxon>Ascomycota</taxon>
        <taxon>Pezizomycotina</taxon>
        <taxon>Eurotiomycetes</taxon>
        <taxon>Eurotiomycetidae</taxon>
        <taxon>Onygenales</taxon>
        <taxon>Onygenaceae</taxon>
        <taxon>Coccidioides</taxon>
    </lineage>
</organism>
<evidence type="ECO:0000256" key="5">
    <source>
        <dbReference type="ARBA" id="ARBA00022499"/>
    </source>
</evidence>